<dbReference type="SUPFAM" id="SSF48452">
    <property type="entry name" value="TPR-like"/>
    <property type="match status" value="1"/>
</dbReference>
<evidence type="ECO:0000259" key="16">
    <source>
        <dbReference type="PROSITE" id="PS50280"/>
    </source>
</evidence>
<dbReference type="PROSITE" id="PS50280">
    <property type="entry name" value="SET"/>
    <property type="match status" value="1"/>
</dbReference>
<keyword evidence="9" id="KW-0862">Zinc</keyword>
<evidence type="ECO:0000256" key="6">
    <source>
        <dbReference type="ARBA" id="ARBA00022691"/>
    </source>
</evidence>
<evidence type="ECO:0000256" key="8">
    <source>
        <dbReference type="ARBA" id="ARBA00022771"/>
    </source>
</evidence>
<dbReference type="PANTHER" id="PTHR46165">
    <property type="entry name" value="SET AND MYND DOMAIN-CONTAINING PROTEIN 4"/>
    <property type="match status" value="1"/>
</dbReference>
<evidence type="ECO:0000313" key="19">
    <source>
        <dbReference type="RefSeq" id="XP_025420512.1"/>
    </source>
</evidence>
<dbReference type="Gene3D" id="2.170.270.10">
    <property type="entry name" value="SET domain"/>
    <property type="match status" value="1"/>
</dbReference>
<evidence type="ECO:0000256" key="13">
    <source>
        <dbReference type="ARBA" id="ARBA00093635"/>
    </source>
</evidence>
<dbReference type="InterPro" id="IPR046341">
    <property type="entry name" value="SET_dom_sf"/>
</dbReference>
<dbReference type="GO" id="GO:0042826">
    <property type="term" value="F:histone deacetylase binding"/>
    <property type="evidence" value="ECO:0007669"/>
    <property type="project" value="TreeGrafter"/>
</dbReference>
<dbReference type="PANTHER" id="PTHR46165:SF2">
    <property type="entry name" value="SET AND MYND DOMAIN-CONTAINING PROTEIN 4"/>
    <property type="match status" value="1"/>
</dbReference>
<dbReference type="GO" id="GO:0005737">
    <property type="term" value="C:cytoplasm"/>
    <property type="evidence" value="ECO:0007669"/>
    <property type="project" value="UniProtKB-SubCell"/>
</dbReference>
<dbReference type="SMART" id="SM00028">
    <property type="entry name" value="TPR"/>
    <property type="match status" value="4"/>
</dbReference>
<evidence type="ECO:0000256" key="7">
    <source>
        <dbReference type="ARBA" id="ARBA00022723"/>
    </source>
</evidence>
<dbReference type="OrthoDB" id="62495at2759"/>
<dbReference type="Gene3D" id="1.10.220.160">
    <property type="match status" value="1"/>
</dbReference>
<evidence type="ECO:0000256" key="5">
    <source>
        <dbReference type="ARBA" id="ARBA00022679"/>
    </source>
</evidence>
<dbReference type="InterPro" id="IPR001214">
    <property type="entry name" value="SET_dom"/>
</dbReference>
<dbReference type="Proteomes" id="UP000694846">
    <property type="component" value="Unplaced"/>
</dbReference>
<dbReference type="AlphaFoldDB" id="A0A8B8GCT3"/>
<keyword evidence="6" id="KW-0949">S-adenosyl-L-methionine</keyword>
<evidence type="ECO:0000256" key="1">
    <source>
        <dbReference type="ARBA" id="ARBA00004123"/>
    </source>
</evidence>
<organism evidence="18 19">
    <name type="scientific">Sipha flava</name>
    <name type="common">yellow sugarcane aphid</name>
    <dbReference type="NCBI Taxonomy" id="143950"/>
    <lineage>
        <taxon>Eukaryota</taxon>
        <taxon>Metazoa</taxon>
        <taxon>Ecdysozoa</taxon>
        <taxon>Arthropoda</taxon>
        <taxon>Hexapoda</taxon>
        <taxon>Insecta</taxon>
        <taxon>Pterygota</taxon>
        <taxon>Neoptera</taxon>
        <taxon>Paraneoptera</taxon>
        <taxon>Hemiptera</taxon>
        <taxon>Sternorrhyncha</taxon>
        <taxon>Aphidomorpha</taxon>
        <taxon>Aphidoidea</taxon>
        <taxon>Aphididae</taxon>
        <taxon>Sipha</taxon>
    </lineage>
</organism>
<keyword evidence="5" id="KW-0808">Transferase</keyword>
<comment type="catalytic activity">
    <reaction evidence="11">
        <text>L-lysyl-[protein] + S-adenosyl-L-methionine = N(6)-methyl-L-lysyl-[protein] + S-adenosyl-L-homocysteine + H(+)</text>
        <dbReference type="Rhea" id="RHEA:51736"/>
        <dbReference type="Rhea" id="RHEA-COMP:9752"/>
        <dbReference type="Rhea" id="RHEA-COMP:13053"/>
        <dbReference type="ChEBI" id="CHEBI:15378"/>
        <dbReference type="ChEBI" id="CHEBI:29969"/>
        <dbReference type="ChEBI" id="CHEBI:57856"/>
        <dbReference type="ChEBI" id="CHEBI:59789"/>
        <dbReference type="ChEBI" id="CHEBI:61929"/>
    </reaction>
</comment>
<dbReference type="InterPro" id="IPR011990">
    <property type="entry name" value="TPR-like_helical_dom_sf"/>
</dbReference>
<sequence length="752" mass="87121">MLFSWERMMDILIHHSMNSSFMETFNRAARNEKVTVCSLDDYISGCLGRWLDSPEFDISLKSSAKSEKTRLDANEEFKKNRLDLCCKLYTKAAQFAPHQSLELALSFSNRSVVYMKLKKFEDCVKDINATLKLLENTNSSEKGVDKNQLTVKLMKRKIDCLIALKQFVEAQNCWESLLKISKDDFKITLEDEFIKKCNILSDHKNNDSIKVDTIEDIDEINQPTMLTEDIIKNSLEKSNITLPFQSSKLKLCYTEDKGRHLVASEKINYGELLIFENPFAFVLLPDYYDSFCYNCCVPLQYYSIPCNYCCTILFCGEKCRQESWDSYHRWECKQGTSIFKRIGIAHLALRLTFETLHSNRKNDKIYNLVTHIEDFKSQALFQFSLTATLLLLFLQKKTDFFQTHPELVPDLVGNELLQHMTRLVCNGNAISTHMLSDYDSESIISIIDESQPRIGTAIFPTSSLLNHSCDPNIFSSNILKYVVIKASRDIEKGEEVTNCYGPNFRRMKLVERQAILKSQYHFDCKCCICIDPRKDKFFQIVEGLVCPLCNTEIEATLSDLDISDSVNCNLCPTERFRSIDIKRRLIKAEKTYNKGMKQLEENNILKAVDIISESLRLYSLIVNKKNSNIAKCEDSLAKCFAIIGDFENCYLHLNRRFKTIEECYGKNSLEVAYELEKISDIMVNNMDIRQNWRLIQKALVFVRRSKEIFHANLSAWDIPYSESAVANVRCKENLLLQFMEGIPQDQRINYKN</sequence>
<evidence type="ECO:0000256" key="15">
    <source>
        <dbReference type="PROSITE-ProRule" id="PRU00134"/>
    </source>
</evidence>
<dbReference type="InterPro" id="IPR052097">
    <property type="entry name" value="SET-MYND_domain_protein"/>
</dbReference>
<reference evidence="19" key="1">
    <citation type="submission" date="2025-08" db="UniProtKB">
        <authorList>
            <consortium name="RefSeq"/>
        </authorList>
    </citation>
    <scope>IDENTIFICATION</scope>
    <source>
        <tissue evidence="19">Whole body</tissue>
    </source>
</reference>
<dbReference type="Gene3D" id="1.25.40.10">
    <property type="entry name" value="Tetratricopeptide repeat domain"/>
    <property type="match status" value="1"/>
</dbReference>
<evidence type="ECO:0000256" key="3">
    <source>
        <dbReference type="ARBA" id="ARBA00022490"/>
    </source>
</evidence>
<dbReference type="GO" id="GO:0008170">
    <property type="term" value="F:N-methyltransferase activity"/>
    <property type="evidence" value="ECO:0007669"/>
    <property type="project" value="UniProtKB-ARBA"/>
</dbReference>
<dbReference type="GO" id="GO:0008276">
    <property type="term" value="F:protein methyltransferase activity"/>
    <property type="evidence" value="ECO:0007669"/>
    <property type="project" value="UniProtKB-ARBA"/>
</dbReference>
<name>A0A8B8GCT3_9HEMI</name>
<dbReference type="SUPFAM" id="SSF82199">
    <property type="entry name" value="SET domain"/>
    <property type="match status" value="1"/>
</dbReference>
<evidence type="ECO:0000256" key="9">
    <source>
        <dbReference type="ARBA" id="ARBA00022833"/>
    </source>
</evidence>
<feature type="domain" description="SET" evidence="16">
    <location>
        <begin position="247"/>
        <end position="501"/>
    </location>
</feature>
<comment type="subcellular location">
    <subcellularLocation>
        <location evidence="2">Cytoplasm</location>
    </subcellularLocation>
    <subcellularLocation>
        <location evidence="1">Nucleus</location>
    </subcellularLocation>
</comment>
<keyword evidence="3" id="KW-0963">Cytoplasm</keyword>
<dbReference type="CDD" id="cd10536">
    <property type="entry name" value="SET_SMYD4"/>
    <property type="match status" value="1"/>
</dbReference>
<dbReference type="SUPFAM" id="SSF144232">
    <property type="entry name" value="HIT/MYND zinc finger-like"/>
    <property type="match status" value="1"/>
</dbReference>
<evidence type="ECO:0000259" key="17">
    <source>
        <dbReference type="PROSITE" id="PS50865"/>
    </source>
</evidence>
<dbReference type="InterPro" id="IPR019734">
    <property type="entry name" value="TPR_rpt"/>
</dbReference>
<feature type="domain" description="MYND-type" evidence="17">
    <location>
        <begin position="292"/>
        <end position="332"/>
    </location>
</feature>
<dbReference type="Pfam" id="PF00856">
    <property type="entry name" value="SET"/>
    <property type="match status" value="1"/>
</dbReference>
<evidence type="ECO:0000256" key="2">
    <source>
        <dbReference type="ARBA" id="ARBA00004496"/>
    </source>
</evidence>
<proteinExistence type="predicted"/>
<dbReference type="GO" id="GO:0032259">
    <property type="term" value="P:methylation"/>
    <property type="evidence" value="ECO:0007669"/>
    <property type="project" value="UniProtKB-KW"/>
</dbReference>
<evidence type="ECO:0000256" key="4">
    <source>
        <dbReference type="ARBA" id="ARBA00022603"/>
    </source>
</evidence>
<dbReference type="GO" id="GO:0008757">
    <property type="term" value="F:S-adenosylmethionine-dependent methyltransferase activity"/>
    <property type="evidence" value="ECO:0007669"/>
    <property type="project" value="UniProtKB-ARBA"/>
</dbReference>
<accession>A0A8B8GCT3</accession>
<keyword evidence="4" id="KW-0489">Methyltransferase</keyword>
<evidence type="ECO:0000256" key="12">
    <source>
        <dbReference type="ARBA" id="ARBA00093423"/>
    </source>
</evidence>
<dbReference type="Gene3D" id="6.10.140.2220">
    <property type="match status" value="1"/>
</dbReference>
<protein>
    <recommendedName>
        <fullName evidence="13">Protein-lysine N-methyltransferase SMYD4</fullName>
    </recommendedName>
    <alternativeName>
        <fullName evidence="14">SET and MYND domain-containing protein 4</fullName>
    </alternativeName>
</protein>
<dbReference type="InterPro" id="IPR002893">
    <property type="entry name" value="Znf_MYND"/>
</dbReference>
<evidence type="ECO:0000256" key="14">
    <source>
        <dbReference type="ARBA" id="ARBA00093680"/>
    </source>
</evidence>
<dbReference type="PROSITE" id="PS50865">
    <property type="entry name" value="ZF_MYND_2"/>
    <property type="match status" value="1"/>
</dbReference>
<dbReference type="PROSITE" id="PS01360">
    <property type="entry name" value="ZF_MYND_1"/>
    <property type="match status" value="1"/>
</dbReference>
<dbReference type="GeneID" id="112690670"/>
<keyword evidence="10" id="KW-0539">Nucleus</keyword>
<dbReference type="SMART" id="SM00317">
    <property type="entry name" value="SET"/>
    <property type="match status" value="1"/>
</dbReference>
<gene>
    <name evidence="19" type="primary">LOC112690670</name>
</gene>
<evidence type="ECO:0000313" key="18">
    <source>
        <dbReference type="Proteomes" id="UP000694846"/>
    </source>
</evidence>
<keyword evidence="8 15" id="KW-0863">Zinc-finger</keyword>
<keyword evidence="18" id="KW-1185">Reference proteome</keyword>
<comment type="function">
    <text evidence="12">Protein-lysine N-methyltransferase. Monomethylates PRMT5, modulating its transcriptional activity. May also act as a histone methyltransferase. Plays a critical role in cardiac development. Acts as a key epigenetic regulator of gene expression during cardiac development via its dual activities as a methyltransferase and negative regulator of HDAC1.</text>
</comment>
<dbReference type="GO" id="GO:0008270">
    <property type="term" value="F:zinc ion binding"/>
    <property type="evidence" value="ECO:0007669"/>
    <property type="project" value="UniProtKB-KW"/>
</dbReference>
<evidence type="ECO:0000256" key="11">
    <source>
        <dbReference type="ARBA" id="ARBA00048985"/>
    </source>
</evidence>
<dbReference type="GO" id="GO:0005634">
    <property type="term" value="C:nucleus"/>
    <property type="evidence" value="ECO:0007669"/>
    <property type="project" value="UniProtKB-SubCell"/>
</dbReference>
<keyword evidence="7" id="KW-0479">Metal-binding</keyword>
<evidence type="ECO:0000256" key="10">
    <source>
        <dbReference type="ARBA" id="ARBA00023242"/>
    </source>
</evidence>
<dbReference type="RefSeq" id="XP_025420512.1">
    <property type="nucleotide sequence ID" value="XM_025564727.1"/>
</dbReference>
<dbReference type="InterPro" id="IPR044421">
    <property type="entry name" value="SMYD4_SET"/>
</dbReference>